<reference evidence="2 3" key="1">
    <citation type="journal article" date="2020" name="Int. J. Syst. Evol. Microbiol.">
        <title>Reclassification of Streptomyces castelarensis and Streptomyces sporoclivatus as later heterotypic synonyms of Streptomyces antimycoticus.</title>
        <authorList>
            <person name="Komaki H."/>
            <person name="Tamura T."/>
        </authorList>
    </citation>
    <scope>NUCLEOTIDE SEQUENCE [LARGE SCALE GENOMIC DNA]</scope>
    <source>
        <strain evidence="2 3">NBRC 12839</strain>
    </source>
</reference>
<keyword evidence="3" id="KW-1185">Reference proteome</keyword>
<proteinExistence type="predicted"/>
<evidence type="ECO:0000313" key="3">
    <source>
        <dbReference type="Proteomes" id="UP000299290"/>
    </source>
</evidence>
<comment type="caution">
    <text evidence="2">The sequence shown here is derived from an EMBL/GenBank/DDBJ whole genome shotgun (WGS) entry which is preliminary data.</text>
</comment>
<organism evidence="2 3">
    <name type="scientific">Streptomyces antimycoticus</name>
    <dbReference type="NCBI Taxonomy" id="68175"/>
    <lineage>
        <taxon>Bacteria</taxon>
        <taxon>Bacillati</taxon>
        <taxon>Actinomycetota</taxon>
        <taxon>Actinomycetes</taxon>
        <taxon>Kitasatosporales</taxon>
        <taxon>Streptomycetaceae</taxon>
        <taxon>Streptomyces</taxon>
        <taxon>Streptomyces violaceusniger group</taxon>
    </lineage>
</organism>
<dbReference type="EMBL" id="BJHV01000001">
    <property type="protein sequence ID" value="GDY48814.1"/>
    <property type="molecule type" value="Genomic_DNA"/>
</dbReference>
<feature type="compositionally biased region" description="Low complexity" evidence="1">
    <location>
        <begin position="1"/>
        <end position="15"/>
    </location>
</feature>
<sequence>MMTMAMRRARPTMIRPVRHCGRSGGKSQAKANIAAGPAIQFTAKEGMSRRRSRVTVSRRS</sequence>
<feature type="region of interest" description="Disordered" evidence="1">
    <location>
        <begin position="1"/>
        <end position="37"/>
    </location>
</feature>
<accession>A0A4D4KKY5</accession>
<dbReference type="AlphaFoldDB" id="A0A4D4KKY5"/>
<evidence type="ECO:0000313" key="2">
    <source>
        <dbReference type="EMBL" id="GDY48814.1"/>
    </source>
</evidence>
<name>A0A4D4KKY5_9ACTN</name>
<protein>
    <submittedName>
        <fullName evidence="2">Uncharacterized protein</fullName>
    </submittedName>
</protein>
<evidence type="ECO:0000256" key="1">
    <source>
        <dbReference type="SAM" id="MobiDB-lite"/>
    </source>
</evidence>
<dbReference type="Proteomes" id="UP000299290">
    <property type="component" value="Unassembled WGS sequence"/>
</dbReference>
<gene>
    <name evidence="2" type="ORF">SANT12839_096960</name>
</gene>